<feature type="transmembrane region" description="Helical" evidence="9">
    <location>
        <begin position="114"/>
        <end position="135"/>
    </location>
</feature>
<proteinExistence type="inferred from homology"/>
<keyword evidence="5 9" id="KW-1133">Transmembrane helix</keyword>
<dbReference type="GO" id="GO:0016323">
    <property type="term" value="C:basolateral plasma membrane"/>
    <property type="evidence" value="ECO:0007669"/>
    <property type="project" value="TreeGrafter"/>
</dbReference>
<evidence type="ECO:0000313" key="12">
    <source>
        <dbReference type="Proteomes" id="UP000261520"/>
    </source>
</evidence>
<dbReference type="Pfam" id="PF07648">
    <property type="entry name" value="Kazal_2"/>
    <property type="match status" value="1"/>
</dbReference>
<dbReference type="InterPro" id="IPR036058">
    <property type="entry name" value="Kazal_dom_sf"/>
</dbReference>
<evidence type="ECO:0000256" key="4">
    <source>
        <dbReference type="ARBA" id="ARBA00022692"/>
    </source>
</evidence>
<dbReference type="AlphaFoldDB" id="A0A3B4B7M0"/>
<protein>
    <recommendedName>
        <fullName evidence="10">Kazal-like domain-containing protein</fullName>
    </recommendedName>
</protein>
<evidence type="ECO:0000259" key="10">
    <source>
        <dbReference type="PROSITE" id="PS51465"/>
    </source>
</evidence>
<comment type="subcellular location">
    <subcellularLocation>
        <location evidence="1">Cell membrane</location>
        <topology evidence="1">Multi-pass membrane protein</topology>
    </subcellularLocation>
</comment>
<evidence type="ECO:0000256" key="1">
    <source>
        <dbReference type="ARBA" id="ARBA00004651"/>
    </source>
</evidence>
<reference evidence="11" key="2">
    <citation type="submission" date="2025-09" db="UniProtKB">
        <authorList>
            <consortium name="Ensembl"/>
        </authorList>
    </citation>
    <scope>IDENTIFICATION</scope>
</reference>
<reference evidence="11" key="1">
    <citation type="submission" date="2025-08" db="UniProtKB">
        <authorList>
            <consortium name="Ensembl"/>
        </authorList>
    </citation>
    <scope>IDENTIFICATION</scope>
</reference>
<feature type="transmembrane region" description="Helical" evidence="9">
    <location>
        <begin position="142"/>
        <end position="162"/>
    </location>
</feature>
<organism evidence="11 12">
    <name type="scientific">Periophthalmus magnuspinnatus</name>
    <dbReference type="NCBI Taxonomy" id="409849"/>
    <lineage>
        <taxon>Eukaryota</taxon>
        <taxon>Metazoa</taxon>
        <taxon>Chordata</taxon>
        <taxon>Craniata</taxon>
        <taxon>Vertebrata</taxon>
        <taxon>Euteleostomi</taxon>
        <taxon>Actinopterygii</taxon>
        <taxon>Neopterygii</taxon>
        <taxon>Teleostei</taxon>
        <taxon>Neoteleostei</taxon>
        <taxon>Acanthomorphata</taxon>
        <taxon>Gobiaria</taxon>
        <taxon>Gobiiformes</taxon>
        <taxon>Gobioidei</taxon>
        <taxon>Gobiidae</taxon>
        <taxon>Oxudercinae</taxon>
        <taxon>Periophthalmus</taxon>
    </lineage>
</organism>
<keyword evidence="3" id="KW-1003">Cell membrane</keyword>
<feature type="domain" description="Kazal-like" evidence="10">
    <location>
        <begin position="413"/>
        <end position="467"/>
    </location>
</feature>
<evidence type="ECO:0000313" key="11">
    <source>
        <dbReference type="Ensembl" id="ENSPMGP00000024536.1"/>
    </source>
</evidence>
<feature type="transmembrane region" description="Helical" evidence="9">
    <location>
        <begin position="235"/>
        <end position="259"/>
    </location>
</feature>
<feature type="transmembrane region" description="Helical" evidence="9">
    <location>
        <begin position="576"/>
        <end position="596"/>
    </location>
</feature>
<dbReference type="SUPFAM" id="SSF100895">
    <property type="entry name" value="Kazal-type serine protease inhibitors"/>
    <property type="match status" value="1"/>
</dbReference>
<dbReference type="Ensembl" id="ENSPMGT00000026140.1">
    <property type="protein sequence ID" value="ENSPMGP00000024536.1"/>
    <property type="gene ID" value="ENSPMGG00000019851.1"/>
</dbReference>
<sequence length="628" mass="68163">MSGLQNTDASSSSKQEHLDLQDYPPDGDTGVSAHVFTGDTSFQGNSPKEQDSDLLCGWGSLKPKAIQVFNTPRWVLFFLSVASFLQGLIINGFTSTVVTSIEKRFDLSSSQTGLIISAYDIASCVCLPFSSYFGGNGHKPRWLGWGILIMGLGSLVFALPHFTTPSYQVTALERSDLCSANSSDLPHDQAGGELSNYYLVFMLGQILQGIGTTPLYTLGFTFLDENVNAVKAPIYMGFFYSMGMIGPGAGLLLGGYLLSFYSEITVNTDMTPSSPQWVGAWWIGFVCGGALCLPVGFAVLGYPKKLPGNQTLLTCSAGHHTVYSLWPRLPGDQRIIAILTPGSGTFLGSYFVKRFKLQIRGMIWFCLACTLIGILLFLIFLMHCPNVPLAGVTMPYATHHSLYIRKLFSSLDEQLSAQCNSNCSCDRLFSPVCGADHRMYFSPCYAGCTSINLTSTGKVYTDCSCVLGNVSWGHEGLAIAGRCETSCSFAPVFMIISAFTFFLLTFCYIPAITSILRCVPEEQKSFALGIQWILVRTLGAVPGPIVSGALIDQACLLWQKDDHGSCLVYENSKLSLFFLIGCIVGAVFYSLALVFYRPPPHPPPVCPEAAHCGDTPEDGARVKQQTGL</sequence>
<dbReference type="InterPro" id="IPR004156">
    <property type="entry name" value="OATP"/>
</dbReference>
<evidence type="ECO:0000256" key="3">
    <source>
        <dbReference type="ARBA" id="ARBA00022475"/>
    </source>
</evidence>
<dbReference type="InterPro" id="IPR002350">
    <property type="entry name" value="Kazal_dom"/>
</dbReference>
<dbReference type="PANTHER" id="PTHR11388:SF100">
    <property type="entry name" value="SOLUTE CARRIER ORGANIC ANION TRANSPORTER FAMILY MEMBER 4A1"/>
    <property type="match status" value="1"/>
</dbReference>
<feature type="transmembrane region" description="Helical" evidence="9">
    <location>
        <begin position="362"/>
        <end position="382"/>
    </location>
</feature>
<dbReference type="GO" id="GO:0043252">
    <property type="term" value="P:sodium-independent organic anion transport"/>
    <property type="evidence" value="ECO:0007669"/>
    <property type="project" value="TreeGrafter"/>
</dbReference>
<dbReference type="InterPro" id="IPR036259">
    <property type="entry name" value="MFS_trans_sf"/>
</dbReference>
<dbReference type="PANTHER" id="PTHR11388">
    <property type="entry name" value="ORGANIC ANION TRANSPORTER"/>
    <property type="match status" value="1"/>
</dbReference>
<evidence type="ECO:0000256" key="7">
    <source>
        <dbReference type="ARBA" id="ARBA00023157"/>
    </source>
</evidence>
<comment type="similarity">
    <text evidence="2">Belongs to the organo anion transporter (TC 2.A.60) family.</text>
</comment>
<dbReference type="Gene3D" id="3.30.60.30">
    <property type="match status" value="1"/>
</dbReference>
<feature type="region of interest" description="Disordered" evidence="8">
    <location>
        <begin position="1"/>
        <end position="23"/>
    </location>
</feature>
<evidence type="ECO:0000256" key="9">
    <source>
        <dbReference type="SAM" id="Phobius"/>
    </source>
</evidence>
<evidence type="ECO:0000256" key="5">
    <source>
        <dbReference type="ARBA" id="ARBA00022989"/>
    </source>
</evidence>
<name>A0A3B4B7M0_9GOBI</name>
<feature type="transmembrane region" description="Helical" evidence="9">
    <location>
        <begin position="197"/>
        <end position="223"/>
    </location>
</feature>
<evidence type="ECO:0000256" key="2">
    <source>
        <dbReference type="ARBA" id="ARBA00009657"/>
    </source>
</evidence>
<feature type="transmembrane region" description="Helical" evidence="9">
    <location>
        <begin position="74"/>
        <end position="94"/>
    </location>
</feature>
<dbReference type="SUPFAM" id="SSF103473">
    <property type="entry name" value="MFS general substrate transporter"/>
    <property type="match status" value="1"/>
</dbReference>
<evidence type="ECO:0000256" key="8">
    <source>
        <dbReference type="SAM" id="MobiDB-lite"/>
    </source>
</evidence>
<accession>A0A3B4B7M0</accession>
<keyword evidence="12" id="KW-1185">Reference proteome</keyword>
<feature type="compositionally biased region" description="Polar residues" evidence="8">
    <location>
        <begin position="1"/>
        <end position="13"/>
    </location>
</feature>
<dbReference type="GO" id="GO:0015347">
    <property type="term" value="F:sodium-independent organic anion transmembrane transporter activity"/>
    <property type="evidence" value="ECO:0007669"/>
    <property type="project" value="TreeGrafter"/>
</dbReference>
<evidence type="ECO:0000256" key="6">
    <source>
        <dbReference type="ARBA" id="ARBA00023136"/>
    </source>
</evidence>
<dbReference type="Pfam" id="PF03137">
    <property type="entry name" value="OATP"/>
    <property type="match status" value="2"/>
</dbReference>
<feature type="transmembrane region" description="Helical" evidence="9">
    <location>
        <begin position="279"/>
        <end position="302"/>
    </location>
</feature>
<dbReference type="Proteomes" id="UP000261520">
    <property type="component" value="Unplaced"/>
</dbReference>
<keyword evidence="6 9" id="KW-0472">Membrane</keyword>
<keyword evidence="7" id="KW-1015">Disulfide bond</keyword>
<feature type="transmembrane region" description="Helical" evidence="9">
    <location>
        <begin position="492"/>
        <end position="516"/>
    </location>
</feature>
<keyword evidence="4 9" id="KW-0812">Transmembrane</keyword>
<dbReference type="Gene3D" id="1.20.1250.20">
    <property type="entry name" value="MFS general substrate transporter like domains"/>
    <property type="match status" value="2"/>
</dbReference>
<dbReference type="PROSITE" id="PS51465">
    <property type="entry name" value="KAZAL_2"/>
    <property type="match status" value="1"/>
</dbReference>
<dbReference type="STRING" id="409849.ENSPMGP00000024536"/>